<evidence type="ECO:0000313" key="3">
    <source>
        <dbReference type="Proteomes" id="UP000027222"/>
    </source>
</evidence>
<accession>A0A067U3N9</accession>
<dbReference type="AlphaFoldDB" id="A0A067U3N9"/>
<protein>
    <submittedName>
        <fullName evidence="2">Uncharacterized protein</fullName>
    </submittedName>
</protein>
<gene>
    <name evidence="2" type="ORF">GALMADRAFT_400082</name>
</gene>
<evidence type="ECO:0000313" key="2">
    <source>
        <dbReference type="EMBL" id="KDR86048.1"/>
    </source>
</evidence>
<keyword evidence="3" id="KW-1185">Reference proteome</keyword>
<feature type="region of interest" description="Disordered" evidence="1">
    <location>
        <begin position="45"/>
        <end position="75"/>
    </location>
</feature>
<organism evidence="2 3">
    <name type="scientific">Galerina marginata (strain CBS 339.88)</name>
    <dbReference type="NCBI Taxonomy" id="685588"/>
    <lineage>
        <taxon>Eukaryota</taxon>
        <taxon>Fungi</taxon>
        <taxon>Dikarya</taxon>
        <taxon>Basidiomycota</taxon>
        <taxon>Agaricomycotina</taxon>
        <taxon>Agaricomycetes</taxon>
        <taxon>Agaricomycetidae</taxon>
        <taxon>Agaricales</taxon>
        <taxon>Agaricineae</taxon>
        <taxon>Strophariaceae</taxon>
        <taxon>Galerina</taxon>
    </lineage>
</organism>
<dbReference type="HOGENOM" id="CLU_1199885_0_0_1"/>
<dbReference type="Proteomes" id="UP000027222">
    <property type="component" value="Unassembled WGS sequence"/>
</dbReference>
<reference evidence="3" key="1">
    <citation type="journal article" date="2014" name="Proc. Natl. Acad. Sci. U.S.A.">
        <title>Extensive sampling of basidiomycete genomes demonstrates inadequacy of the white-rot/brown-rot paradigm for wood decay fungi.</title>
        <authorList>
            <person name="Riley R."/>
            <person name="Salamov A.A."/>
            <person name="Brown D.W."/>
            <person name="Nagy L.G."/>
            <person name="Floudas D."/>
            <person name="Held B.W."/>
            <person name="Levasseur A."/>
            <person name="Lombard V."/>
            <person name="Morin E."/>
            <person name="Otillar R."/>
            <person name="Lindquist E.A."/>
            <person name="Sun H."/>
            <person name="LaButti K.M."/>
            <person name="Schmutz J."/>
            <person name="Jabbour D."/>
            <person name="Luo H."/>
            <person name="Baker S.E."/>
            <person name="Pisabarro A.G."/>
            <person name="Walton J.D."/>
            <person name="Blanchette R.A."/>
            <person name="Henrissat B."/>
            <person name="Martin F."/>
            <person name="Cullen D."/>
            <person name="Hibbett D.S."/>
            <person name="Grigoriev I.V."/>
        </authorList>
    </citation>
    <scope>NUCLEOTIDE SEQUENCE [LARGE SCALE GENOMIC DNA]</scope>
    <source>
        <strain evidence="3">CBS 339.88</strain>
    </source>
</reference>
<proteinExistence type="predicted"/>
<sequence>MLVNDKLALSKHDAILPSHHYATTTHCINVVIVYHQSSTHHHSFAVASNGSKPKPSLRRRNSTRPSRPETRAIKGCSPTSLLPRLDSNPLDLMPTSHIIIPIPSSLLCTPFFWLRDCMHIYPGTLYNSTWARLIHIFLFFFHIFPSSHRHLAISSLFFAPHSSVSFPFFSVDDSSSLSHVYVTSTSACTIDHQPSFYSHHVSLCLPLCNAFSTSCIIPRRTIDTSLSESST</sequence>
<name>A0A067U3N9_GALM3</name>
<evidence type="ECO:0000256" key="1">
    <source>
        <dbReference type="SAM" id="MobiDB-lite"/>
    </source>
</evidence>
<dbReference type="EMBL" id="KL142367">
    <property type="protein sequence ID" value="KDR86048.1"/>
    <property type="molecule type" value="Genomic_DNA"/>
</dbReference>